<evidence type="ECO:0000259" key="9">
    <source>
        <dbReference type="Pfam" id="PF12804"/>
    </source>
</evidence>
<dbReference type="PANTHER" id="PTHR19136:SF81">
    <property type="entry name" value="MOLYBDENUM COFACTOR GUANYLYLTRANSFERASE"/>
    <property type="match status" value="1"/>
</dbReference>
<comment type="function">
    <text evidence="8">Transfers a GMP moiety from GTP to Mo-molybdopterin (Mo-MPT) cofactor (Moco or molybdenum cofactor) to form Mo-molybdopterin guanine dinucleotide (Mo-MGD) cofactor.</text>
</comment>
<keyword evidence="1 8" id="KW-0963">Cytoplasm</keyword>
<dbReference type="GO" id="GO:0006777">
    <property type="term" value="P:Mo-molybdopterin cofactor biosynthetic process"/>
    <property type="evidence" value="ECO:0007669"/>
    <property type="project" value="UniProtKB-KW"/>
</dbReference>
<organism evidence="10 11">
    <name type="scientific">Halobaculum lipolyticum</name>
    <dbReference type="NCBI Taxonomy" id="3032001"/>
    <lineage>
        <taxon>Archaea</taxon>
        <taxon>Methanobacteriati</taxon>
        <taxon>Methanobacteriota</taxon>
        <taxon>Stenosarchaea group</taxon>
        <taxon>Halobacteria</taxon>
        <taxon>Halobacteriales</taxon>
        <taxon>Haloferacaceae</taxon>
        <taxon>Halobaculum</taxon>
    </lineage>
</organism>
<keyword evidence="11" id="KW-1185">Reference proteome</keyword>
<dbReference type="GeneID" id="81124091"/>
<dbReference type="InterPro" id="IPR025877">
    <property type="entry name" value="MobA-like_NTP_Trfase"/>
</dbReference>
<feature type="domain" description="MobA-like NTP transferase" evidence="9">
    <location>
        <begin position="6"/>
        <end position="168"/>
    </location>
</feature>
<evidence type="ECO:0000256" key="1">
    <source>
        <dbReference type="ARBA" id="ARBA00022490"/>
    </source>
</evidence>
<dbReference type="Gene3D" id="3.90.550.10">
    <property type="entry name" value="Spore Coat Polysaccharide Biosynthesis Protein SpsA, Chain A"/>
    <property type="match status" value="1"/>
</dbReference>
<evidence type="ECO:0000256" key="4">
    <source>
        <dbReference type="ARBA" id="ARBA00022741"/>
    </source>
</evidence>
<keyword evidence="10" id="KW-0548">Nucleotidyltransferase</keyword>
<comment type="similarity">
    <text evidence="8">Belongs to the MobA family.</text>
</comment>
<evidence type="ECO:0000313" key="11">
    <source>
        <dbReference type="Proteomes" id="UP001596461"/>
    </source>
</evidence>
<feature type="binding site" evidence="8">
    <location>
        <position position="104"/>
    </location>
    <ligand>
        <name>Mg(2+)</name>
        <dbReference type="ChEBI" id="CHEBI:18420"/>
    </ligand>
</feature>
<evidence type="ECO:0000256" key="5">
    <source>
        <dbReference type="ARBA" id="ARBA00022842"/>
    </source>
</evidence>
<comment type="subcellular location">
    <subcellularLocation>
        <location evidence="8">Cytoplasm</location>
    </subcellularLocation>
</comment>
<keyword evidence="6 8" id="KW-0342">GTP-binding</keyword>
<feature type="binding site" evidence="8">
    <location>
        <position position="21"/>
    </location>
    <ligand>
        <name>GTP</name>
        <dbReference type="ChEBI" id="CHEBI:37565"/>
    </ligand>
</feature>
<comment type="domain">
    <text evidence="8">The N-terminal domain determines nucleotide recognition and specific binding, while the C-terminal domain determines the specific binding to the target protein.</text>
</comment>
<gene>
    <name evidence="8" type="primary">mobA</name>
    <name evidence="10" type="ORF">ACFQL9_16305</name>
</gene>
<evidence type="ECO:0000313" key="10">
    <source>
        <dbReference type="EMBL" id="MFC7071208.1"/>
    </source>
</evidence>
<keyword evidence="5 8" id="KW-0460">Magnesium</keyword>
<accession>A0ABD5WHF4</accession>
<dbReference type="PANTHER" id="PTHR19136">
    <property type="entry name" value="MOLYBDENUM COFACTOR GUANYLYLTRANSFERASE"/>
    <property type="match status" value="1"/>
</dbReference>
<dbReference type="Pfam" id="PF12804">
    <property type="entry name" value="NTP_transf_3"/>
    <property type="match status" value="1"/>
</dbReference>
<feature type="binding site" evidence="8">
    <location>
        <position position="104"/>
    </location>
    <ligand>
        <name>GTP</name>
        <dbReference type="ChEBI" id="CHEBI:37565"/>
    </ligand>
</feature>
<dbReference type="SUPFAM" id="SSF53448">
    <property type="entry name" value="Nucleotide-diphospho-sugar transferases"/>
    <property type="match status" value="1"/>
</dbReference>
<name>A0ABD5WHF4_9EURY</name>
<dbReference type="HAMAP" id="MF_00316">
    <property type="entry name" value="MobA"/>
    <property type="match status" value="1"/>
</dbReference>
<protein>
    <recommendedName>
        <fullName evidence="8">Probable molybdenum cofactor guanylyltransferase</fullName>
        <shortName evidence="8">MoCo guanylyltransferase</shortName>
        <ecNumber evidence="8">2.7.7.77</ecNumber>
    </recommendedName>
    <alternativeName>
        <fullName evidence="8">GTP:molybdopterin guanylyltransferase</fullName>
    </alternativeName>
    <alternativeName>
        <fullName evidence="8">Mo-MPT guanylyltransferase</fullName>
    </alternativeName>
    <alternativeName>
        <fullName evidence="8">Molybdopterin guanylyltransferase</fullName>
    </alternativeName>
    <alternativeName>
        <fullName evidence="8">Molybdopterin-guanine dinucleotide synthase</fullName>
        <shortName evidence="8">MGD synthase</shortName>
    </alternativeName>
</protein>
<dbReference type="GO" id="GO:0005737">
    <property type="term" value="C:cytoplasm"/>
    <property type="evidence" value="ECO:0007669"/>
    <property type="project" value="UniProtKB-SubCell"/>
</dbReference>
<dbReference type="GO" id="GO:0061603">
    <property type="term" value="F:molybdenum cofactor guanylyltransferase activity"/>
    <property type="evidence" value="ECO:0007669"/>
    <property type="project" value="UniProtKB-EC"/>
</dbReference>
<evidence type="ECO:0000256" key="6">
    <source>
        <dbReference type="ARBA" id="ARBA00023134"/>
    </source>
</evidence>
<dbReference type="CDD" id="cd02503">
    <property type="entry name" value="MobA"/>
    <property type="match status" value="1"/>
</dbReference>
<keyword evidence="4 8" id="KW-0547">Nucleotide-binding</keyword>
<feature type="binding site" evidence="8">
    <location>
        <begin position="8"/>
        <end position="10"/>
    </location>
    <ligand>
        <name>GTP</name>
        <dbReference type="ChEBI" id="CHEBI:37565"/>
    </ligand>
</feature>
<keyword evidence="7 8" id="KW-0501">Molybdenum cofactor biosynthesis</keyword>
<comment type="cofactor">
    <cofactor evidence="8">
        <name>Mg(2+)</name>
        <dbReference type="ChEBI" id="CHEBI:18420"/>
    </cofactor>
</comment>
<evidence type="ECO:0000256" key="7">
    <source>
        <dbReference type="ARBA" id="ARBA00023150"/>
    </source>
</evidence>
<keyword evidence="2 8" id="KW-0808">Transferase</keyword>
<reference evidence="10 11" key="1">
    <citation type="journal article" date="2019" name="Int. J. Syst. Evol. Microbiol.">
        <title>The Global Catalogue of Microorganisms (GCM) 10K type strain sequencing project: providing services to taxonomists for standard genome sequencing and annotation.</title>
        <authorList>
            <consortium name="The Broad Institute Genomics Platform"/>
            <consortium name="The Broad Institute Genome Sequencing Center for Infectious Disease"/>
            <person name="Wu L."/>
            <person name="Ma J."/>
        </authorList>
    </citation>
    <scope>NUCLEOTIDE SEQUENCE [LARGE SCALE GENOMIC DNA]</scope>
    <source>
        <strain evidence="10 11">DT31</strain>
    </source>
</reference>
<sequence length="201" mass="20475">MIGALVVVAGGRSRRLDGCDKAVAEVAGRPMIAHTVDRLASAVERTVVNCREDQRAAIADALPAPTVRFAIDPVPDAGPVAGMATGLAAADEAGADRAVVVGCDMPGLDAAVVSALATRLHGDVDAVVPVADGRRQPLGAVYRVDAARKACETVGDGGRLTAVLDRLDTVEATVPPGPFASVDTPDAVVRAARALGERTRQ</sequence>
<comment type="caution">
    <text evidence="10">The sequence shown here is derived from an EMBL/GenBank/DDBJ whole genome shotgun (WGS) entry which is preliminary data.</text>
</comment>
<dbReference type="EC" id="2.7.7.77" evidence="8"/>
<evidence type="ECO:0000256" key="8">
    <source>
        <dbReference type="HAMAP-Rule" id="MF_00316"/>
    </source>
</evidence>
<dbReference type="AlphaFoldDB" id="A0ABD5WHF4"/>
<feature type="binding site" evidence="8">
    <location>
        <position position="72"/>
    </location>
    <ligand>
        <name>GTP</name>
        <dbReference type="ChEBI" id="CHEBI:37565"/>
    </ligand>
</feature>
<evidence type="ECO:0000256" key="2">
    <source>
        <dbReference type="ARBA" id="ARBA00022679"/>
    </source>
</evidence>
<feature type="binding site" evidence="8">
    <location>
        <position position="49"/>
    </location>
    <ligand>
        <name>GTP</name>
        <dbReference type="ChEBI" id="CHEBI:37565"/>
    </ligand>
</feature>
<dbReference type="RefSeq" id="WP_284032255.1">
    <property type="nucleotide sequence ID" value="NZ_CP126154.1"/>
</dbReference>
<proteinExistence type="inferred from homology"/>
<dbReference type="InterPro" id="IPR029044">
    <property type="entry name" value="Nucleotide-diphossugar_trans"/>
</dbReference>
<dbReference type="GO" id="GO:0046872">
    <property type="term" value="F:metal ion binding"/>
    <property type="evidence" value="ECO:0007669"/>
    <property type="project" value="UniProtKB-KW"/>
</dbReference>
<dbReference type="GO" id="GO:0005525">
    <property type="term" value="F:GTP binding"/>
    <property type="evidence" value="ECO:0007669"/>
    <property type="project" value="UniProtKB-UniRule"/>
</dbReference>
<dbReference type="EMBL" id="JBHTAH010000019">
    <property type="protein sequence ID" value="MFC7071208.1"/>
    <property type="molecule type" value="Genomic_DNA"/>
</dbReference>
<dbReference type="Proteomes" id="UP001596461">
    <property type="component" value="Unassembled WGS sequence"/>
</dbReference>
<comment type="catalytic activity">
    <reaction evidence="8">
        <text>Mo-molybdopterin + GTP + H(+) = Mo-molybdopterin guanine dinucleotide + diphosphate</text>
        <dbReference type="Rhea" id="RHEA:34243"/>
        <dbReference type="ChEBI" id="CHEBI:15378"/>
        <dbReference type="ChEBI" id="CHEBI:33019"/>
        <dbReference type="ChEBI" id="CHEBI:37565"/>
        <dbReference type="ChEBI" id="CHEBI:71302"/>
        <dbReference type="ChEBI" id="CHEBI:71310"/>
        <dbReference type="EC" id="2.7.7.77"/>
    </reaction>
</comment>
<keyword evidence="3 8" id="KW-0479">Metal-binding</keyword>
<evidence type="ECO:0000256" key="3">
    <source>
        <dbReference type="ARBA" id="ARBA00022723"/>
    </source>
</evidence>
<dbReference type="InterPro" id="IPR013482">
    <property type="entry name" value="Molybde_CF_guanTrfase"/>
</dbReference>